<dbReference type="InterPro" id="IPR033112">
    <property type="entry name" value="PLA2_Asp_AS"/>
</dbReference>
<feature type="disulfide bond" evidence="6">
    <location>
        <begin position="104"/>
        <end position="116"/>
    </location>
</feature>
<evidence type="ECO:0000256" key="5">
    <source>
        <dbReference type="PIRSR" id="PIRSR601211-2"/>
    </source>
</evidence>
<evidence type="ECO:0000256" key="1">
    <source>
        <dbReference type="ARBA" id="ARBA00004613"/>
    </source>
</evidence>
<evidence type="ECO:0000256" key="6">
    <source>
        <dbReference type="PIRSR" id="PIRSR601211-3"/>
    </source>
</evidence>
<sequence>MSAFYRLLLLLSVAVASVAARRSQRAKRGLLELAGVIKCSTGRSALAYMMYGCYCGLGGQGWPRDQADWCCHRHDCCYGDAERLGCQTKTDQYQWTCEDKTAECDDLKDKCEKLLCKCDRNAARCLRRAPFIRKYALWPDFMCGYKQPMFYRIGYSQWIAILSDLVYFSPGCEAVRKPLLCTVPLAVCFRCTRTSHACEIHNSKQWGSLHRKKKKKRVSSNQQGITLWVNITHVLSRYGLRVAPYSQSQQDPNICGCRLKQLEFAPKKRLSLLRAAVHGLHAGNTVSLLSERAKLVSCRLKWELMLRRGRPKAQDQK</sequence>
<feature type="binding site" evidence="5">
    <location>
        <position position="56"/>
    </location>
    <ligand>
        <name>Ca(2+)</name>
        <dbReference type="ChEBI" id="CHEBI:29108"/>
    </ligand>
</feature>
<protein>
    <recommendedName>
        <fullName evidence="8">Phospholipase A2</fullName>
        <ecNumber evidence="8">3.1.1.4</ecNumber>
    </recommendedName>
</protein>
<name>A0A2U9CRG6_SCOMX</name>
<dbReference type="PROSITE" id="PS00119">
    <property type="entry name" value="PA2_ASP"/>
    <property type="match status" value="1"/>
</dbReference>
<reference evidence="10 11" key="1">
    <citation type="submission" date="2017-12" db="EMBL/GenBank/DDBJ databases">
        <title>Integrating genomic resources of turbot (Scophthalmus maximus) in depth evaluation of genetic and physical mapping variation across individuals.</title>
        <authorList>
            <person name="Martinez P."/>
        </authorList>
    </citation>
    <scope>NUCLEOTIDE SEQUENCE [LARGE SCALE GENOMIC DNA]</scope>
</reference>
<keyword evidence="11" id="KW-1185">Reference proteome</keyword>
<feature type="domain" description="Phospholipase A2-like central" evidence="9">
    <location>
        <begin position="29"/>
        <end position="144"/>
    </location>
</feature>
<evidence type="ECO:0000313" key="10">
    <source>
        <dbReference type="EMBL" id="AWP19167.1"/>
    </source>
</evidence>
<feature type="chain" id="PRO_5015800148" description="Phospholipase A2" evidence="8">
    <location>
        <begin position="21"/>
        <end position="317"/>
    </location>
</feature>
<evidence type="ECO:0000313" key="11">
    <source>
        <dbReference type="Proteomes" id="UP000246464"/>
    </source>
</evidence>
<dbReference type="PANTHER" id="PTHR11716">
    <property type="entry name" value="PHOSPHOLIPASE A2 FAMILY MEMBER"/>
    <property type="match status" value="1"/>
</dbReference>
<dbReference type="STRING" id="52904.ENSSMAP00000008800"/>
<dbReference type="Pfam" id="PF00068">
    <property type="entry name" value="Phospholip_A2_1"/>
    <property type="match status" value="1"/>
</dbReference>
<feature type="disulfide bond" evidence="6">
    <location>
        <begin position="77"/>
        <end position="118"/>
    </location>
</feature>
<feature type="binding site" evidence="5">
    <location>
        <position position="58"/>
    </location>
    <ligand>
        <name>Ca(2+)</name>
        <dbReference type="ChEBI" id="CHEBI:29108"/>
    </ligand>
</feature>
<dbReference type="GO" id="GO:0050482">
    <property type="term" value="P:arachidonate secretion"/>
    <property type="evidence" value="ECO:0007669"/>
    <property type="project" value="InterPro"/>
</dbReference>
<evidence type="ECO:0000259" key="9">
    <source>
        <dbReference type="SMART" id="SM00085"/>
    </source>
</evidence>
<dbReference type="Proteomes" id="UP000246464">
    <property type="component" value="Chromosome 19"/>
</dbReference>
<dbReference type="FunFam" id="1.20.90.10:FF:000001">
    <property type="entry name" value="Basic phospholipase A2 homolog"/>
    <property type="match status" value="1"/>
</dbReference>
<feature type="binding site" evidence="5">
    <location>
        <position position="75"/>
    </location>
    <ligand>
        <name>Ca(2+)</name>
        <dbReference type="ChEBI" id="CHEBI:29108"/>
    </ligand>
</feature>
<dbReference type="PROSITE" id="PS00118">
    <property type="entry name" value="PA2_HIS"/>
    <property type="match status" value="1"/>
</dbReference>
<dbReference type="EC" id="3.1.1.4" evidence="8"/>
<feature type="signal peptide" evidence="8">
    <location>
        <begin position="1"/>
        <end position="20"/>
    </location>
</feature>
<dbReference type="GO" id="GO:0005509">
    <property type="term" value="F:calcium ion binding"/>
    <property type="evidence" value="ECO:0007669"/>
    <property type="project" value="InterPro"/>
</dbReference>
<comment type="catalytic activity">
    <reaction evidence="8">
        <text>a 1,2-diacyl-sn-glycero-3-phosphocholine + H2O = a 1-acyl-sn-glycero-3-phosphocholine + a fatty acid + H(+)</text>
        <dbReference type="Rhea" id="RHEA:15801"/>
        <dbReference type="ChEBI" id="CHEBI:15377"/>
        <dbReference type="ChEBI" id="CHEBI:15378"/>
        <dbReference type="ChEBI" id="CHEBI:28868"/>
        <dbReference type="ChEBI" id="CHEBI:57643"/>
        <dbReference type="ChEBI" id="CHEBI:58168"/>
        <dbReference type="EC" id="3.1.1.4"/>
    </reaction>
</comment>
<dbReference type="CDD" id="cd00125">
    <property type="entry name" value="PLA2c"/>
    <property type="match status" value="1"/>
</dbReference>
<dbReference type="AlphaFoldDB" id="A0A2U9CRG6"/>
<organism evidence="10 11">
    <name type="scientific">Scophthalmus maximus</name>
    <name type="common">Turbot</name>
    <name type="synonym">Psetta maxima</name>
    <dbReference type="NCBI Taxonomy" id="52904"/>
    <lineage>
        <taxon>Eukaryota</taxon>
        <taxon>Metazoa</taxon>
        <taxon>Chordata</taxon>
        <taxon>Craniata</taxon>
        <taxon>Vertebrata</taxon>
        <taxon>Euteleostomi</taxon>
        <taxon>Actinopterygii</taxon>
        <taxon>Neopterygii</taxon>
        <taxon>Teleostei</taxon>
        <taxon>Neoteleostei</taxon>
        <taxon>Acanthomorphata</taxon>
        <taxon>Carangaria</taxon>
        <taxon>Pleuronectiformes</taxon>
        <taxon>Pleuronectoidei</taxon>
        <taxon>Scophthalmidae</taxon>
        <taxon>Scophthalmus</taxon>
    </lineage>
</organism>
<evidence type="ECO:0000256" key="4">
    <source>
        <dbReference type="PIRSR" id="PIRSR601211-1"/>
    </source>
</evidence>
<gene>
    <name evidence="10" type="ORF">SMAX5B_008524</name>
</gene>
<feature type="disulfide bond" evidence="6">
    <location>
        <begin position="70"/>
        <end position="125"/>
    </location>
</feature>
<accession>A0A2U9CRG6</accession>
<keyword evidence="3 6" id="KW-1015">Disulfide bond</keyword>
<dbReference type="GO" id="GO:0005576">
    <property type="term" value="C:extracellular region"/>
    <property type="evidence" value="ECO:0007669"/>
    <property type="project" value="UniProtKB-SubCell"/>
</dbReference>
<dbReference type="EMBL" id="CP026261">
    <property type="protein sequence ID" value="AWP19167.1"/>
    <property type="molecule type" value="Genomic_DNA"/>
</dbReference>
<feature type="disulfide bond" evidence="6">
    <location>
        <begin position="86"/>
        <end position="111"/>
    </location>
</feature>
<dbReference type="PANTHER" id="PTHR11716:SF4">
    <property type="entry name" value="GROUP 10 SECRETORY PHOSPHOLIPASE A2"/>
    <property type="match status" value="1"/>
</dbReference>
<feature type="active site" evidence="4">
    <location>
        <position position="119"/>
    </location>
</feature>
<dbReference type="InterPro" id="IPR001211">
    <property type="entry name" value="PLA2"/>
</dbReference>
<keyword evidence="8" id="KW-0443">Lipid metabolism</keyword>
<feature type="active site" evidence="4">
    <location>
        <position position="74"/>
    </location>
</feature>
<keyword evidence="8" id="KW-0378">Hydrolase</keyword>
<dbReference type="InterPro" id="IPR016090">
    <property type="entry name" value="PLA2-like_dom"/>
</dbReference>
<keyword evidence="8" id="KW-0732">Signal</keyword>
<feature type="disulfide bond" evidence="6">
    <location>
        <begin position="55"/>
        <end position="71"/>
    </location>
</feature>
<proteinExistence type="inferred from homology"/>
<keyword evidence="5 8" id="KW-0106">Calcium</keyword>
<feature type="binding site" evidence="5">
    <location>
        <position position="54"/>
    </location>
    <ligand>
        <name>Ca(2+)</name>
        <dbReference type="ChEBI" id="CHEBI:29108"/>
    </ligand>
</feature>
<keyword evidence="2 8" id="KW-0964">Secreted</keyword>
<dbReference type="GO" id="GO:0016042">
    <property type="term" value="P:lipid catabolic process"/>
    <property type="evidence" value="ECO:0007669"/>
    <property type="project" value="InterPro"/>
</dbReference>
<comment type="similarity">
    <text evidence="7">Belongs to the phospholipase A2 family.</text>
</comment>
<comment type="subcellular location">
    <subcellularLocation>
        <location evidence="1 8">Secreted</location>
    </subcellularLocation>
</comment>
<keyword evidence="5" id="KW-0479">Metal-binding</keyword>
<evidence type="ECO:0000256" key="3">
    <source>
        <dbReference type="ARBA" id="ARBA00023157"/>
    </source>
</evidence>
<evidence type="ECO:0000256" key="2">
    <source>
        <dbReference type="ARBA" id="ARBA00022525"/>
    </source>
</evidence>
<dbReference type="SUPFAM" id="SSF48619">
    <property type="entry name" value="Phospholipase A2, PLA2"/>
    <property type="match status" value="1"/>
</dbReference>
<evidence type="ECO:0000256" key="8">
    <source>
        <dbReference type="RuleBase" id="RU361236"/>
    </source>
</evidence>
<comment type="cofactor">
    <cofactor evidence="5">
        <name>Ca(2+)</name>
        <dbReference type="ChEBI" id="CHEBI:29108"/>
    </cofactor>
    <text evidence="5">Binds 1 Ca(2+) ion per subunit.</text>
</comment>
<dbReference type="InterPro" id="IPR033113">
    <property type="entry name" value="PLA2_histidine"/>
</dbReference>
<evidence type="ECO:0000256" key="7">
    <source>
        <dbReference type="RuleBase" id="RU003654"/>
    </source>
</evidence>
<dbReference type="PRINTS" id="PR00389">
    <property type="entry name" value="PHPHLIPASEA2"/>
</dbReference>
<dbReference type="GO" id="GO:0006644">
    <property type="term" value="P:phospholipid metabolic process"/>
    <property type="evidence" value="ECO:0007669"/>
    <property type="project" value="InterPro"/>
</dbReference>
<dbReference type="InterPro" id="IPR036444">
    <property type="entry name" value="PLipase_A2_dom_sf"/>
</dbReference>
<dbReference type="GO" id="GO:0005543">
    <property type="term" value="F:phospholipid binding"/>
    <property type="evidence" value="ECO:0007669"/>
    <property type="project" value="TreeGrafter"/>
</dbReference>
<dbReference type="GO" id="GO:0047498">
    <property type="term" value="F:calcium-dependent phospholipase A2 activity"/>
    <property type="evidence" value="ECO:0007669"/>
    <property type="project" value="TreeGrafter"/>
</dbReference>
<dbReference type="SMART" id="SM00085">
    <property type="entry name" value="PA2c"/>
    <property type="match status" value="1"/>
</dbReference>
<dbReference type="Gene3D" id="1.20.90.10">
    <property type="entry name" value="Phospholipase A2 domain"/>
    <property type="match status" value="1"/>
</dbReference>